<evidence type="ECO:0000313" key="2">
    <source>
        <dbReference type="EMBL" id="MDF3837950.1"/>
    </source>
</evidence>
<protein>
    <recommendedName>
        <fullName evidence="4">Transmembrane protein</fullName>
    </recommendedName>
</protein>
<gene>
    <name evidence="2" type="ORF">P3W85_34210</name>
</gene>
<feature type="transmembrane region" description="Helical" evidence="1">
    <location>
        <begin position="16"/>
        <end position="35"/>
    </location>
</feature>
<name>A0ABT6AZB3_9BURK</name>
<evidence type="ECO:0008006" key="4">
    <source>
        <dbReference type="Google" id="ProtNLM"/>
    </source>
</evidence>
<comment type="caution">
    <text evidence="2">The sequence shown here is derived from an EMBL/GenBank/DDBJ whole genome shotgun (WGS) entry which is preliminary data.</text>
</comment>
<sequence>MFDAYAKIENMRNKKANKILSAIGLVAGALILLILEEVRYGYVLGAAQTPCELFGGQYASAQSRCVTRFCYWFDNCGYPASPSSQVHHLKTGDPISKIIFWLGNSDGIDGGQTYFWRCGKASNGYFSAKIENDRLVRLEGECVPLPKESAILQNRMQRRER</sequence>
<reference evidence="2 3" key="1">
    <citation type="submission" date="2023-03" db="EMBL/GenBank/DDBJ databases">
        <title>Draft assemblies of triclosan tolerant bacteria isolated from returned activated sludge.</title>
        <authorList>
            <person name="Van Hamelsveld S."/>
        </authorList>
    </citation>
    <scope>NUCLEOTIDE SEQUENCE [LARGE SCALE GENOMIC DNA]</scope>
    <source>
        <strain evidence="2 3">GW210010_S58</strain>
    </source>
</reference>
<evidence type="ECO:0000313" key="3">
    <source>
        <dbReference type="Proteomes" id="UP001216674"/>
    </source>
</evidence>
<evidence type="ECO:0000256" key="1">
    <source>
        <dbReference type="SAM" id="Phobius"/>
    </source>
</evidence>
<dbReference type="EMBL" id="JARJLM010000549">
    <property type="protein sequence ID" value="MDF3837950.1"/>
    <property type="molecule type" value="Genomic_DNA"/>
</dbReference>
<dbReference type="Proteomes" id="UP001216674">
    <property type="component" value="Unassembled WGS sequence"/>
</dbReference>
<accession>A0ABT6AZB3</accession>
<keyword evidence="1" id="KW-1133">Transmembrane helix</keyword>
<organism evidence="2 3">
    <name type="scientific">Cupriavidus basilensis</name>
    <dbReference type="NCBI Taxonomy" id="68895"/>
    <lineage>
        <taxon>Bacteria</taxon>
        <taxon>Pseudomonadati</taxon>
        <taxon>Pseudomonadota</taxon>
        <taxon>Betaproteobacteria</taxon>
        <taxon>Burkholderiales</taxon>
        <taxon>Burkholderiaceae</taxon>
        <taxon>Cupriavidus</taxon>
    </lineage>
</organism>
<keyword evidence="1" id="KW-0472">Membrane</keyword>
<keyword evidence="3" id="KW-1185">Reference proteome</keyword>
<dbReference type="RefSeq" id="WP_276268027.1">
    <property type="nucleotide sequence ID" value="NZ_JARJLM010000549.1"/>
</dbReference>
<proteinExistence type="predicted"/>
<keyword evidence="1" id="KW-0812">Transmembrane</keyword>